<organism evidence="6">
    <name type="scientific">Schlesneria paludicola</name>
    <dbReference type="NCBI Taxonomy" id="360056"/>
    <lineage>
        <taxon>Bacteria</taxon>
        <taxon>Pseudomonadati</taxon>
        <taxon>Planctomycetota</taxon>
        <taxon>Planctomycetia</taxon>
        <taxon>Planctomycetales</taxon>
        <taxon>Planctomycetaceae</taxon>
        <taxon>Schlesneria</taxon>
    </lineage>
</organism>
<dbReference type="PANTHER" id="PTHR33823">
    <property type="entry name" value="RNA POLYMERASE-BINDING TRANSCRIPTION FACTOR DKSA-RELATED"/>
    <property type="match status" value="1"/>
</dbReference>
<accession>A0A7C4QP61</accession>
<comment type="caution">
    <text evidence="6">The sequence shown here is derived from an EMBL/GenBank/DDBJ whole genome shotgun (WGS) entry which is preliminary data.</text>
</comment>
<evidence type="ECO:0000256" key="4">
    <source>
        <dbReference type="PROSITE-ProRule" id="PRU00510"/>
    </source>
</evidence>
<feature type="domain" description="Zinc finger DksA/TraR C4-type" evidence="5">
    <location>
        <begin position="141"/>
        <end position="175"/>
    </location>
</feature>
<dbReference type="EMBL" id="DSVQ01000001">
    <property type="protein sequence ID" value="HGT37749.1"/>
    <property type="molecule type" value="Genomic_DNA"/>
</dbReference>
<reference evidence="6" key="1">
    <citation type="journal article" date="2020" name="mSystems">
        <title>Genome- and Community-Level Interaction Insights into Carbon Utilization and Element Cycling Functions of Hydrothermarchaeota in Hydrothermal Sediment.</title>
        <authorList>
            <person name="Zhou Z."/>
            <person name="Liu Y."/>
            <person name="Xu W."/>
            <person name="Pan J."/>
            <person name="Luo Z.H."/>
            <person name="Li M."/>
        </authorList>
    </citation>
    <scope>NUCLEOTIDE SEQUENCE [LARGE SCALE GENOMIC DNA]</scope>
    <source>
        <strain evidence="6">SpSt-508</strain>
    </source>
</reference>
<feature type="zinc finger region" description="dksA C4-type" evidence="4">
    <location>
        <begin position="146"/>
        <end position="170"/>
    </location>
</feature>
<keyword evidence="3" id="KW-0862">Zinc</keyword>
<dbReference type="InterPro" id="IPR037187">
    <property type="entry name" value="DnaK_N"/>
</dbReference>
<proteinExistence type="predicted"/>
<dbReference type="InterPro" id="IPR000962">
    <property type="entry name" value="Znf_DskA_TraR"/>
</dbReference>
<evidence type="ECO:0000313" key="6">
    <source>
        <dbReference type="EMBL" id="HGT37749.1"/>
    </source>
</evidence>
<evidence type="ECO:0000256" key="2">
    <source>
        <dbReference type="ARBA" id="ARBA00022771"/>
    </source>
</evidence>
<dbReference type="Gene3D" id="1.20.120.910">
    <property type="entry name" value="DksA, coiled-coil domain"/>
    <property type="match status" value="1"/>
</dbReference>
<dbReference type="PANTHER" id="PTHR33823:SF4">
    <property type="entry name" value="GENERAL STRESS PROTEIN 16O"/>
    <property type="match status" value="1"/>
</dbReference>
<evidence type="ECO:0000256" key="3">
    <source>
        <dbReference type="ARBA" id="ARBA00022833"/>
    </source>
</evidence>
<dbReference type="SUPFAM" id="SSF109635">
    <property type="entry name" value="DnaK suppressor protein DksA, alpha-hairpin domain"/>
    <property type="match status" value="1"/>
</dbReference>
<dbReference type="PROSITE" id="PS01102">
    <property type="entry name" value="ZF_DKSA_1"/>
    <property type="match status" value="1"/>
</dbReference>
<dbReference type="AlphaFoldDB" id="A0A7C4QP61"/>
<evidence type="ECO:0000256" key="1">
    <source>
        <dbReference type="ARBA" id="ARBA00022723"/>
    </source>
</evidence>
<keyword evidence="2" id="KW-0863">Zinc-finger</keyword>
<dbReference type="PROSITE" id="PS51128">
    <property type="entry name" value="ZF_DKSA_2"/>
    <property type="match status" value="1"/>
</dbReference>
<dbReference type="SUPFAM" id="SSF57716">
    <property type="entry name" value="Glucocorticoid receptor-like (DNA-binding domain)"/>
    <property type="match status" value="1"/>
</dbReference>
<name>A0A7C4QP61_9PLAN</name>
<protein>
    <recommendedName>
        <fullName evidence="5">Zinc finger DksA/TraR C4-type domain-containing protein</fullName>
    </recommendedName>
</protein>
<evidence type="ECO:0000259" key="5">
    <source>
        <dbReference type="Pfam" id="PF01258"/>
    </source>
</evidence>
<dbReference type="GO" id="GO:0008270">
    <property type="term" value="F:zinc ion binding"/>
    <property type="evidence" value="ECO:0007669"/>
    <property type="project" value="UniProtKB-KW"/>
</dbReference>
<dbReference type="InterPro" id="IPR020458">
    <property type="entry name" value="Znf_DskA_TraR_CS"/>
</dbReference>
<gene>
    <name evidence="6" type="ORF">ENS64_00545</name>
</gene>
<keyword evidence="1" id="KW-0479">Metal-binding</keyword>
<sequence>MESVRVSRIGANRSRFSQHGENRGRINSWSLGGVVALTRRACSVCQEEDQQRFWKGLRGGATMSRKEALLRLYNRLLAQREALRQQIADNLNLACTPDDGINDVGEMAHYVEQTELHSQLAALESRELRQIEAAIHKMREGTYGTCDRCQKPIPIARLQALPFTSLCIGCQRKREARQVDEEEHRVNWASAMEYERRNSDRELTLSDIDLN</sequence>
<dbReference type="Pfam" id="PF01258">
    <property type="entry name" value="zf-dskA_traR"/>
    <property type="match status" value="1"/>
</dbReference>